<reference evidence="2" key="1">
    <citation type="submission" date="2023-01" db="EMBL/GenBank/DDBJ databases">
        <title>Genome assembly of the deep-sea coral Lophelia pertusa.</title>
        <authorList>
            <person name="Herrera S."/>
            <person name="Cordes E."/>
        </authorList>
    </citation>
    <scope>NUCLEOTIDE SEQUENCE</scope>
    <source>
        <strain evidence="2">USNM1676648</strain>
        <tissue evidence="2">Polyp</tissue>
    </source>
</reference>
<organism evidence="2 3">
    <name type="scientific">Desmophyllum pertusum</name>
    <dbReference type="NCBI Taxonomy" id="174260"/>
    <lineage>
        <taxon>Eukaryota</taxon>
        <taxon>Metazoa</taxon>
        <taxon>Cnidaria</taxon>
        <taxon>Anthozoa</taxon>
        <taxon>Hexacorallia</taxon>
        <taxon>Scleractinia</taxon>
        <taxon>Caryophylliina</taxon>
        <taxon>Caryophylliidae</taxon>
        <taxon>Desmophyllum</taxon>
    </lineage>
</organism>
<evidence type="ECO:0000313" key="3">
    <source>
        <dbReference type="Proteomes" id="UP001163046"/>
    </source>
</evidence>
<feature type="region of interest" description="Disordered" evidence="1">
    <location>
        <begin position="200"/>
        <end position="585"/>
    </location>
</feature>
<evidence type="ECO:0000256" key="1">
    <source>
        <dbReference type="SAM" id="MobiDB-lite"/>
    </source>
</evidence>
<feature type="compositionally biased region" description="Basic and acidic residues" evidence="1">
    <location>
        <begin position="234"/>
        <end position="273"/>
    </location>
</feature>
<name>A0A9W9ZZP9_9CNID</name>
<sequence>MLDSQEIASLTRQSIASKTAAKDVLQNFNPFVLNINEDKSSLLNNRGEDSVAKSMLPEDFRHLTPLQSTGDGNCLFNSTSIMLQGDEKLAGLLRLLVTCELLVHAEFYAQHPQFTEMSSSDESYTRKSLLWLLLSNPNAENVYDGKEENAPEAITVLAKEISQPYASATPFHVIALASVIGRPIISVYPDFKSCSIREGVEKQSSESSSEGVVKQSSQSRRKRVKKQSSQSSRDGVDKQSSESSRKGVEKQSSESSREGVEKQSSESSREGVEKQSSQSSRKGVEKQSSQSSRKGVEKQSSQSSRKVVKKQSSQSSRKGVEKQSSESSHEGVEKQSSQSSCKGLEKQSSESSHEGVEIQSSESSHEGVEKQSSQSSRKGGVEKQSSESSHEGVEKQSSESTREGVEKQSSQSSRKVVGKQSSQSSREGVEKQSSQSSRKVVEKQSSQSSRKGVEKQSSESSHEGVEKQSSQSSRKGVEKQSSESTREGVEKHSSQSSRKGVEKQSSESSREGVEKQSSQSSRKGVEKQSSQSSREGVEKQSSESSRKGVEKQSSESSREVASSNLGSYLYGLTSTDKKPNRKYLSKKKAMPTTLAFNFKAYYRDEKQEETNSTLKGLSSIEDFCSSEKFKASPLKSASLPLATSCEWYKKQGELSKANAARSEARRSCQSGETLVNNEKFSFVLGSQTTESLSDSIKRLEEMVLVADEKRKARLTGVMDVARCLRDSFPLMKTQKAGQMYKRHIYRELNEIQPDNVPKTVRTTSSEIYTILAKYLNIMHLYINGTGFIMESKDGGPFREFFEQIVDLLRTENFKTTLNSHIEKEIGKTYKTVLSYMDTERDKHAMKYILSTITSVKFASKLQNTSNKESIKRSRDIIPSHLRKFSELREDIRKELGKRNLSKRQERYFMKRTLEAEKIRQMRVRNSERTGRKLKVEEFPDLVAIMEYEFGEGDHKQRGGGGLESHSKLRKELLYRAADNKTKMKDAREAILALAPEDFTISLSTCFNYTQNFRKGTLEGKRHHEGRGVNACVSLHKAPDTAPVKEKVINIHWTAANINYVLDLASKEPNNYCVDSRDAKQVIRANTGHGGRTWKNIQNPDHTFDTSRTNAVTPMTHLLVETVETKRTVTLNNQPKLKELFLSPSPRTDVVVHVKRTGRAVTMLNLSHYEPETIFRSVNEFLYMITLPALDACFRNPETGNIKEMLVSIVDNGIEKPRSPLVKMLLVRLRRLLGLKVVVQMSFAEYHSKRNPVERVHAAHTKELEKHGPFKVPNLHVDSVEHKKKMEEMRENVEDVLKHATFGAKYTMITKGVGDESNFVFNDMTNLHTFLSMNEDRKAKCDMEYELNKGSIILNDLAKIWDVDTKMTGSYAEDYEILNNKYSSLHRTAWSDKYTTVVYDEESPPEFIWNQPLPDYVRWYLTGGEQHYLTFEERNMLPKGTWDEMEELFLPSKVLDLIYLVHPYISEALYKELALLTWCSEDEVKTYLCNKKEDALKELESSLHLARWRNHDLFSKSKTALEEMCRKHNLDNEDSKSRLVEKLCKKLELEEPAEVEGFDGDLSAIPTQLQEISKLPVFKLKQFVHYHNIPWSGSKDQLALRVLALRTGTMHILFQRERGRVLDMIDLAEQLISAQKEVKILKDEFVVRQRAFSTPEGYSLSASRPREAAGRPCHKNNVKVLVPEGTNLSCLEDSFQYIKGEIILLNKDSAQKHDPYNLDAIRSSKGRVTVKWTEQDSKKGWKPGWYTAIVKKYIKVFDIIEIEYACEPGKVYRVNVKESVENGTLRLHAITCGVPDLYDQVTEIGASLSIKWNKEEVKESGWKAGWYSAEVQAFDPDTDEITIIYRKEPTVIYTECVTQLIAVGKVKRAK</sequence>
<feature type="compositionally biased region" description="Polar residues" evidence="1">
    <location>
        <begin position="274"/>
        <end position="293"/>
    </location>
</feature>
<comment type="caution">
    <text evidence="2">The sequence shown here is derived from an EMBL/GenBank/DDBJ whole genome shotgun (WGS) entry which is preliminary data.</text>
</comment>
<gene>
    <name evidence="2" type="ORF">OS493_022803</name>
</gene>
<feature type="compositionally biased region" description="Basic and acidic residues" evidence="1">
    <location>
        <begin position="451"/>
        <end position="466"/>
    </location>
</feature>
<protein>
    <submittedName>
        <fullName evidence="2">Uncharacterized protein</fullName>
    </submittedName>
</protein>
<feature type="compositionally biased region" description="Low complexity" evidence="1">
    <location>
        <begin position="298"/>
        <end position="317"/>
    </location>
</feature>
<evidence type="ECO:0000313" key="2">
    <source>
        <dbReference type="EMBL" id="KAJ7390722.1"/>
    </source>
</evidence>
<dbReference type="OrthoDB" id="5988483at2759"/>
<dbReference type="PANTHER" id="PTHR14054">
    <property type="entry name" value="REPETIN"/>
    <property type="match status" value="1"/>
</dbReference>
<feature type="compositionally biased region" description="Basic and acidic residues" evidence="1">
    <location>
        <begin position="475"/>
        <end position="514"/>
    </location>
</feature>
<proteinExistence type="predicted"/>
<dbReference type="EMBL" id="MU825412">
    <property type="protein sequence ID" value="KAJ7390722.1"/>
    <property type="molecule type" value="Genomic_DNA"/>
</dbReference>
<accession>A0A9W9ZZP9</accession>
<feature type="compositionally biased region" description="Basic and acidic residues" evidence="1">
    <location>
        <begin position="379"/>
        <end position="406"/>
    </location>
</feature>
<keyword evidence="3" id="KW-1185">Reference proteome</keyword>
<dbReference type="PANTHER" id="PTHR14054:SF14">
    <property type="entry name" value="REPETIN"/>
    <property type="match status" value="1"/>
</dbReference>
<feature type="compositionally biased region" description="Polar residues" evidence="1">
    <location>
        <begin position="515"/>
        <end position="534"/>
    </location>
</feature>
<feature type="compositionally biased region" description="Basic and acidic residues" evidence="1">
    <location>
        <begin position="318"/>
        <end position="333"/>
    </location>
</feature>
<dbReference type="Proteomes" id="UP001163046">
    <property type="component" value="Unassembled WGS sequence"/>
</dbReference>
<feature type="compositionally biased region" description="Basic and acidic residues" evidence="1">
    <location>
        <begin position="343"/>
        <end position="356"/>
    </location>
</feature>
<feature type="compositionally biased region" description="Basic and acidic residues" evidence="1">
    <location>
        <begin position="535"/>
        <end position="558"/>
    </location>
</feature>
<feature type="compositionally biased region" description="Polar residues" evidence="1">
    <location>
        <begin position="407"/>
        <end position="450"/>
    </location>
</feature>